<name>A0A7K2IW69_9ACTN</name>
<proteinExistence type="predicted"/>
<comment type="caution">
    <text evidence="4">The sequence shown here is derived from an EMBL/GenBank/DDBJ whole genome shotgun (WGS) entry which is preliminary data.</text>
</comment>
<dbReference type="EMBL" id="JAYMRS010000002">
    <property type="protein sequence ID" value="MFB8767942.1"/>
    <property type="molecule type" value="Genomic_DNA"/>
</dbReference>
<reference evidence="4 5" key="1">
    <citation type="journal article" date="2019" name="Nat. Commun.">
        <title>The antimicrobial potential of Streptomyces from insect microbiomes.</title>
        <authorList>
            <person name="Chevrette M.G."/>
            <person name="Carlson C.M."/>
            <person name="Ortega H.E."/>
            <person name="Thomas C."/>
            <person name="Ananiev G.E."/>
            <person name="Barns K.J."/>
            <person name="Book A.J."/>
            <person name="Cagnazzo J."/>
            <person name="Carlos C."/>
            <person name="Flanigan W."/>
            <person name="Grubbs K.J."/>
            <person name="Horn H.A."/>
            <person name="Hoffmann F.M."/>
            <person name="Klassen J.L."/>
            <person name="Knack J.J."/>
            <person name="Lewin G.R."/>
            <person name="McDonald B.R."/>
            <person name="Muller L."/>
            <person name="Melo W.G.P."/>
            <person name="Pinto-Tomas A.A."/>
            <person name="Schmitz A."/>
            <person name="Wendt-Pienkowski E."/>
            <person name="Wildman S."/>
            <person name="Zhao M."/>
            <person name="Zhang F."/>
            <person name="Bugni T.S."/>
            <person name="Andes D.R."/>
            <person name="Pupo M.T."/>
            <person name="Currie C.R."/>
        </authorList>
    </citation>
    <scope>NUCLEOTIDE SEQUENCE [LARGE SCALE GENOMIC DNA]</scope>
    <source>
        <strain evidence="4 5">SID5840</strain>
    </source>
</reference>
<keyword evidence="6" id="KW-1185">Reference proteome</keyword>
<sequence>MTQNNDPSMDPAGTTQHFRRFVDENPEPEEAPRRPILPLVLAGVGVLLAIAIIVALVLAFS</sequence>
<evidence type="ECO:0000313" key="6">
    <source>
        <dbReference type="Proteomes" id="UP001585053"/>
    </source>
</evidence>
<evidence type="ECO:0000256" key="2">
    <source>
        <dbReference type="SAM" id="Phobius"/>
    </source>
</evidence>
<evidence type="ECO:0000256" key="1">
    <source>
        <dbReference type="SAM" id="MobiDB-lite"/>
    </source>
</evidence>
<gene>
    <name evidence="4" type="ORF">GTW20_17835</name>
    <name evidence="3" type="ORF">VSQ78_09540</name>
</gene>
<evidence type="ECO:0000313" key="4">
    <source>
        <dbReference type="EMBL" id="MYR34064.1"/>
    </source>
</evidence>
<dbReference type="Proteomes" id="UP000467124">
    <property type="component" value="Unassembled WGS sequence"/>
</dbReference>
<keyword evidence="2" id="KW-1133">Transmembrane helix</keyword>
<feature type="transmembrane region" description="Helical" evidence="2">
    <location>
        <begin position="36"/>
        <end position="60"/>
    </location>
</feature>
<dbReference type="RefSeq" id="WP_026125184.1">
    <property type="nucleotide sequence ID" value="NZ_BAZE01000009.1"/>
</dbReference>
<feature type="region of interest" description="Disordered" evidence="1">
    <location>
        <begin position="1"/>
        <end position="33"/>
    </location>
</feature>
<dbReference type="AlphaFoldDB" id="A0A7K2IW69"/>
<evidence type="ECO:0000313" key="3">
    <source>
        <dbReference type="EMBL" id="MFB8767942.1"/>
    </source>
</evidence>
<organism evidence="4 5">
    <name type="scientific">Nocardiopsis alba</name>
    <dbReference type="NCBI Taxonomy" id="53437"/>
    <lineage>
        <taxon>Bacteria</taxon>
        <taxon>Bacillati</taxon>
        <taxon>Actinomycetota</taxon>
        <taxon>Actinomycetes</taxon>
        <taxon>Streptosporangiales</taxon>
        <taxon>Nocardiopsidaceae</taxon>
        <taxon>Nocardiopsis</taxon>
    </lineage>
</organism>
<evidence type="ECO:0000313" key="5">
    <source>
        <dbReference type="Proteomes" id="UP000467124"/>
    </source>
</evidence>
<keyword evidence="2" id="KW-0812">Transmembrane</keyword>
<protein>
    <submittedName>
        <fullName evidence="4">Uncharacterized protein</fullName>
    </submittedName>
</protein>
<keyword evidence="2" id="KW-0472">Membrane</keyword>
<dbReference type="EMBL" id="WWHY01000001">
    <property type="protein sequence ID" value="MYR34064.1"/>
    <property type="molecule type" value="Genomic_DNA"/>
</dbReference>
<dbReference type="GeneID" id="91392783"/>
<dbReference type="Proteomes" id="UP001585053">
    <property type="component" value="Unassembled WGS sequence"/>
</dbReference>
<accession>A0A7K2IW69</accession>
<reference evidence="3 6" key="2">
    <citation type="submission" date="2024-01" db="EMBL/GenBank/DDBJ databases">
        <title>Genome mining of biosynthetic gene clusters to explore secondary metabolites of Streptomyces sp.</title>
        <authorList>
            <person name="Baig A."/>
            <person name="Ajitkumar Shintre N."/>
            <person name="Kumar H."/>
            <person name="Anbarasu A."/>
            <person name="Ramaiah S."/>
        </authorList>
    </citation>
    <scope>NUCLEOTIDE SEQUENCE [LARGE SCALE GENOMIC DNA]</scope>
    <source>
        <strain evidence="3 6">A01</strain>
    </source>
</reference>